<evidence type="ECO:0000256" key="8">
    <source>
        <dbReference type="ARBA" id="ARBA00022833"/>
    </source>
</evidence>
<name>A0ABT5U6U0_9GAMM</name>
<feature type="binding site" evidence="10">
    <location>
        <begin position="441"/>
        <end position="443"/>
    </location>
    <ligand>
        <name>L-methionine</name>
        <dbReference type="ChEBI" id="CHEBI:57844"/>
    </ligand>
</feature>
<feature type="binding site" evidence="10">
    <location>
        <position position="675"/>
    </location>
    <ligand>
        <name>Zn(2+)</name>
        <dbReference type="ChEBI" id="CHEBI:29105"/>
        <note>catalytic</note>
    </ligand>
</feature>
<keyword evidence="6 10" id="KW-0808">Transferase</keyword>
<dbReference type="EMBL" id="JAPMOU010000008">
    <property type="protein sequence ID" value="MDE1462082.1"/>
    <property type="molecule type" value="Genomic_DNA"/>
</dbReference>
<comment type="catalytic activity">
    <reaction evidence="10">
        <text>5-methyltetrahydropteroyltri-L-glutamate + L-homocysteine = tetrahydropteroyltri-L-glutamate + L-methionine</text>
        <dbReference type="Rhea" id="RHEA:21196"/>
        <dbReference type="ChEBI" id="CHEBI:57844"/>
        <dbReference type="ChEBI" id="CHEBI:58140"/>
        <dbReference type="ChEBI" id="CHEBI:58199"/>
        <dbReference type="ChEBI" id="CHEBI:58207"/>
        <dbReference type="EC" id="2.1.1.14"/>
    </reaction>
</comment>
<feature type="binding site" evidence="10">
    <location>
        <position position="120"/>
    </location>
    <ligand>
        <name>5-methyltetrahydropteroyltri-L-glutamate</name>
        <dbReference type="ChEBI" id="CHEBI:58207"/>
    </ligand>
</feature>
<evidence type="ECO:0000256" key="5">
    <source>
        <dbReference type="ARBA" id="ARBA00022605"/>
    </source>
</evidence>
<dbReference type="EC" id="2.1.1.14" evidence="10"/>
<feature type="binding site" evidence="10">
    <location>
        <begin position="441"/>
        <end position="443"/>
    </location>
    <ligand>
        <name>L-homocysteine</name>
        <dbReference type="ChEBI" id="CHEBI:58199"/>
    </ligand>
</feature>
<keyword evidence="14" id="KW-1185">Reference proteome</keyword>
<dbReference type="PANTHER" id="PTHR30519">
    <property type="entry name" value="5-METHYLTETRAHYDROPTEROYLTRIGLUTAMATE--HOMOCYSTEINE METHYLTRANSFERASE"/>
    <property type="match status" value="1"/>
</dbReference>
<feature type="binding site" evidence="10">
    <location>
        <position position="609"/>
    </location>
    <ligand>
        <name>L-methionine</name>
        <dbReference type="ChEBI" id="CHEBI:57844"/>
    </ligand>
</feature>
<dbReference type="CDD" id="cd03311">
    <property type="entry name" value="CIMS_C_terminal_like"/>
    <property type="match status" value="1"/>
</dbReference>
<dbReference type="CDD" id="cd03312">
    <property type="entry name" value="CIMS_N_terminal_like"/>
    <property type="match status" value="1"/>
</dbReference>
<feature type="domain" description="Cobalamin-independent methionine synthase MetE N-terminal" evidence="12">
    <location>
        <begin position="4"/>
        <end position="319"/>
    </location>
</feature>
<comment type="pathway">
    <text evidence="2 10">Amino-acid biosynthesis; L-methionine biosynthesis via de novo pathway; L-methionine from L-homocysteine (MetE route): step 1/1.</text>
</comment>
<keyword evidence="5 10" id="KW-0028">Amino-acid biosynthesis</keyword>
<dbReference type="Gene3D" id="3.20.20.210">
    <property type="match status" value="2"/>
</dbReference>
<evidence type="ECO:0000256" key="3">
    <source>
        <dbReference type="ARBA" id="ARBA00009553"/>
    </source>
</evidence>
<dbReference type="Pfam" id="PF08267">
    <property type="entry name" value="Meth_synt_1"/>
    <property type="match status" value="1"/>
</dbReference>
<keyword evidence="7 10" id="KW-0479">Metal-binding</keyword>
<keyword evidence="8 10" id="KW-0862">Zinc</keyword>
<comment type="cofactor">
    <cofactor evidence="10">
        <name>Zn(2+)</name>
        <dbReference type="ChEBI" id="CHEBI:29105"/>
    </cofactor>
    <text evidence="10">Binds 1 zinc ion per subunit.</text>
</comment>
<dbReference type="PIRSF" id="PIRSF000382">
    <property type="entry name" value="MeTrfase_B12_ind"/>
    <property type="match status" value="1"/>
</dbReference>
<dbReference type="Proteomes" id="UP001528823">
    <property type="component" value="Unassembled WGS sequence"/>
</dbReference>
<comment type="similarity">
    <text evidence="3 10">Belongs to the vitamin-B12 independent methionine synthase family.</text>
</comment>
<feature type="binding site" evidence="10">
    <location>
        <position position="653"/>
    </location>
    <ligand>
        <name>Zn(2+)</name>
        <dbReference type="ChEBI" id="CHEBI:29105"/>
        <note>catalytic</note>
    </ligand>
</feature>
<dbReference type="InterPro" id="IPR038071">
    <property type="entry name" value="UROD/MetE-like_sf"/>
</dbReference>
<dbReference type="InterPro" id="IPR002629">
    <property type="entry name" value="Met_Synth_C/arc"/>
</dbReference>
<evidence type="ECO:0000256" key="6">
    <source>
        <dbReference type="ARBA" id="ARBA00022679"/>
    </source>
</evidence>
<evidence type="ECO:0000256" key="2">
    <source>
        <dbReference type="ARBA" id="ARBA00004681"/>
    </source>
</evidence>
<evidence type="ECO:0000256" key="4">
    <source>
        <dbReference type="ARBA" id="ARBA00022603"/>
    </source>
</evidence>
<dbReference type="InterPro" id="IPR006276">
    <property type="entry name" value="Cobalamin-indep_Met_synthase"/>
</dbReference>
<feature type="binding site" evidence="10">
    <location>
        <position position="494"/>
    </location>
    <ligand>
        <name>L-methionine</name>
        <dbReference type="ChEBI" id="CHEBI:57844"/>
    </ligand>
</feature>
<comment type="function">
    <text evidence="1 10">Catalyzes the transfer of a methyl group from 5-methyltetrahydrofolate to homocysteine resulting in methionine formation.</text>
</comment>
<feature type="binding site" evidence="10">
    <location>
        <position position="651"/>
    </location>
    <ligand>
        <name>Zn(2+)</name>
        <dbReference type="ChEBI" id="CHEBI:29105"/>
        <note>catalytic</note>
    </ligand>
</feature>
<feature type="binding site" evidence="10">
    <location>
        <position position="736"/>
    </location>
    <ligand>
        <name>Zn(2+)</name>
        <dbReference type="ChEBI" id="CHEBI:29105"/>
        <note>catalytic</note>
    </ligand>
</feature>
<accession>A0ABT5U6U0</accession>
<feature type="binding site" evidence="10">
    <location>
        <position position="571"/>
    </location>
    <ligand>
        <name>5-methyltetrahydropteroyltri-L-glutamate</name>
        <dbReference type="ChEBI" id="CHEBI:58207"/>
    </ligand>
</feature>
<evidence type="ECO:0000313" key="14">
    <source>
        <dbReference type="Proteomes" id="UP001528823"/>
    </source>
</evidence>
<sequence length="767" mass="86375">MTIAHSLGFPRIGKQRELKKAVEAFWRGGVSQEQLLAEGKALRQQHWQWQAEAGLDYVPVGDFAWYDQVLNLSCTLGVIPSRFLSDTQQTSTTVDLDLYFKMARGYTSDQGEVAACEMTKWFDTNYHYLVPEFTENQSFKISSNQLLEEIEEASQLGLKPKPVLLGPLSYLWLGKAKGSDFDKLTLLDELVSVYGELLAKIAALGVEWVQLDEPILTLDLPNSWRQGFETAYNRLQSSSVNILLATYFGALADNLAATINLPTEGLHIDLVRAPEQLTSVVDQLPAYKVLSVGVVNGRNVWRTDLNGWLDRLKPVKQKLGERLWVGPSCSLLHSPVDVDQEQGFAEDVRQWLAFAVQKNKEIAVLARALNGDDSKEINIAFEKSSLAFKAKHNSSRIHDQAVQARVQAIADTMATRQLPYHERIELQRQQLKLPLLPTTTIGSFPQTTAIRAARKAFKAGKTTEADYRAEMQRQIAEAVSRQEALDLDVLVHGEAERNDMVEYFGEQLSGFLFSQHGWVQSYGSRCVKPPIILGDIKREQPMTVEWIRYAQSLTEKPLKGMLTGPVTMLCWSFPREDVSREVSCLQLALALRDEVQDLEKAGTHVIQIDEPAIREGLPLRKAEWQQYLDWAVRCFKIASCGVENTTQIHTHMCYSEFNDIIEAIAALDADVITIETSRSDMELLDAFEHFAYPNDIGPGVYDIHSPNVPSPAWIKQLLKKAANKIALERLWVNPDCGLKTRDWAETEQALANMVAVAKELREEYQAV</sequence>
<feature type="binding site" evidence="10">
    <location>
        <begin position="16"/>
        <end position="19"/>
    </location>
    <ligand>
        <name>5-methyltetrahydropteroyltri-L-glutamate</name>
        <dbReference type="ChEBI" id="CHEBI:58207"/>
    </ligand>
</feature>
<evidence type="ECO:0000256" key="9">
    <source>
        <dbReference type="ARBA" id="ARBA00023167"/>
    </source>
</evidence>
<feature type="domain" description="Cobalamin-independent methionine synthase MetE C-terminal/archaeal" evidence="11">
    <location>
        <begin position="436"/>
        <end position="758"/>
    </location>
</feature>
<dbReference type="SUPFAM" id="SSF51726">
    <property type="entry name" value="UROD/MetE-like"/>
    <property type="match status" value="2"/>
</dbReference>
<comment type="caution">
    <text evidence="13">The sequence shown here is derived from an EMBL/GenBank/DDBJ whole genome shotgun (WGS) entry which is preliminary data.</text>
</comment>
<protein>
    <recommendedName>
        <fullName evidence="10">5-methyltetrahydropteroyltriglutamate--homocysteine methyltransferase</fullName>
        <ecNumber evidence="10">2.1.1.14</ecNumber>
    </recommendedName>
    <alternativeName>
        <fullName evidence="10">Cobalamin-independent methionine synthase</fullName>
    </alternativeName>
    <alternativeName>
        <fullName evidence="10">Methionine synthase, vitamin-B12 independent isozyme</fullName>
    </alternativeName>
</protein>
<evidence type="ECO:0000256" key="10">
    <source>
        <dbReference type="HAMAP-Rule" id="MF_00172"/>
    </source>
</evidence>
<reference evidence="13 14" key="1">
    <citation type="submission" date="2022-11" db="EMBL/GenBank/DDBJ databases">
        <title>Spartinivicinus poritis sp. nov., isolated from scleractinian coral Porites lutea.</title>
        <authorList>
            <person name="Zhang G."/>
            <person name="Cai L."/>
            <person name="Wei Q."/>
        </authorList>
    </citation>
    <scope>NUCLEOTIDE SEQUENCE [LARGE SCALE GENOMIC DNA]</scope>
    <source>
        <strain evidence="13 14">A2-2</strain>
    </source>
</reference>
<evidence type="ECO:0000259" key="12">
    <source>
        <dbReference type="Pfam" id="PF08267"/>
    </source>
</evidence>
<dbReference type="NCBIfam" id="TIGR01371">
    <property type="entry name" value="met_syn_B12ind"/>
    <property type="match status" value="1"/>
</dbReference>
<dbReference type="InterPro" id="IPR013215">
    <property type="entry name" value="Cbl-indep_Met_Synth_N"/>
</dbReference>
<feature type="binding site" evidence="10">
    <location>
        <position position="615"/>
    </location>
    <ligand>
        <name>5-methyltetrahydropteroyltri-L-glutamate</name>
        <dbReference type="ChEBI" id="CHEBI:58207"/>
    </ligand>
</feature>
<evidence type="ECO:0000259" key="11">
    <source>
        <dbReference type="Pfam" id="PF01717"/>
    </source>
</evidence>
<evidence type="ECO:0000313" key="13">
    <source>
        <dbReference type="EMBL" id="MDE1462082.1"/>
    </source>
</evidence>
<proteinExistence type="inferred from homology"/>
<feature type="binding site" evidence="10">
    <location>
        <position position="494"/>
    </location>
    <ligand>
        <name>L-homocysteine</name>
        <dbReference type="ChEBI" id="CHEBI:58199"/>
    </ligand>
</feature>
<dbReference type="NCBIfam" id="NF003556">
    <property type="entry name" value="PRK05222.1"/>
    <property type="match status" value="1"/>
</dbReference>
<feature type="active site" description="Proton donor" evidence="10">
    <location>
        <position position="704"/>
    </location>
</feature>
<keyword evidence="4 10" id="KW-0489">Methyltransferase</keyword>
<feature type="binding site" evidence="10">
    <location>
        <begin position="525"/>
        <end position="526"/>
    </location>
    <ligand>
        <name>5-methyltetrahydropteroyltri-L-glutamate</name>
        <dbReference type="ChEBI" id="CHEBI:58207"/>
    </ligand>
</feature>
<dbReference type="GO" id="GO:0032259">
    <property type="term" value="P:methylation"/>
    <property type="evidence" value="ECO:0007669"/>
    <property type="project" value="UniProtKB-KW"/>
</dbReference>
<evidence type="ECO:0000256" key="7">
    <source>
        <dbReference type="ARBA" id="ARBA00022723"/>
    </source>
</evidence>
<dbReference type="GO" id="GO:0003871">
    <property type="term" value="F:5-methyltetrahydropteroyltriglutamate-homocysteine S-methyltransferase activity"/>
    <property type="evidence" value="ECO:0007669"/>
    <property type="project" value="UniProtKB-EC"/>
</dbReference>
<keyword evidence="9 10" id="KW-0486">Methionine biosynthesis</keyword>
<organism evidence="13 14">
    <name type="scientific">Spartinivicinus poritis</name>
    <dbReference type="NCBI Taxonomy" id="2994640"/>
    <lineage>
        <taxon>Bacteria</taxon>
        <taxon>Pseudomonadati</taxon>
        <taxon>Pseudomonadota</taxon>
        <taxon>Gammaproteobacteria</taxon>
        <taxon>Oceanospirillales</taxon>
        <taxon>Zooshikellaceae</taxon>
        <taxon>Spartinivicinus</taxon>
    </lineage>
</organism>
<feature type="binding site" evidence="10">
    <location>
        <position position="609"/>
    </location>
    <ligand>
        <name>L-homocysteine</name>
        <dbReference type="ChEBI" id="CHEBI:58199"/>
    </ligand>
</feature>
<dbReference type="Pfam" id="PF01717">
    <property type="entry name" value="Meth_synt_2"/>
    <property type="match status" value="1"/>
</dbReference>
<keyword evidence="10" id="KW-0677">Repeat</keyword>
<gene>
    <name evidence="10 13" type="primary">metE</name>
    <name evidence="13" type="ORF">ORQ98_08870</name>
</gene>
<evidence type="ECO:0000256" key="1">
    <source>
        <dbReference type="ARBA" id="ARBA00002777"/>
    </source>
</evidence>
<dbReference type="HAMAP" id="MF_00172">
    <property type="entry name" value="Meth_synth"/>
    <property type="match status" value="1"/>
</dbReference>
<dbReference type="RefSeq" id="WP_274688442.1">
    <property type="nucleotide sequence ID" value="NZ_JAPMOU010000008.1"/>
</dbReference>